<evidence type="ECO:0000256" key="6">
    <source>
        <dbReference type="SAM" id="Phobius"/>
    </source>
</evidence>
<dbReference type="GO" id="GO:0016020">
    <property type="term" value="C:membrane"/>
    <property type="evidence" value="ECO:0007669"/>
    <property type="project" value="UniProtKB-SubCell"/>
</dbReference>
<evidence type="ECO:0000256" key="5">
    <source>
        <dbReference type="SAM" id="MobiDB-lite"/>
    </source>
</evidence>
<dbReference type="GeneID" id="11510670"/>
<sequence>MRSHFWILAASGRLVCADLGFGQKLEYHAGDVASLLPRETRASGPDGVNGWTPRPTEAPPTELVRRRQEWANLKRQDSSNTWINDKTCGWLANAESEPFVCASDYTCATNSDNVVDCTSSGDENPFSTFFTVCFDYSAYKNGLCDKFVPKTGCCMTESIGECITYVWPGSTERSMYRCYSERKIVTMLETPSGLETSTSTTSTSSTSSETSQTEEASTTATDDEANETETSTPSSRPKEGSNNTGAIVGGVVGGVAGIALIAGAIAFFIIRSRKNAANGNIGGGTADYSAVAPNDTAYHPGSPMPPSVAGYPQMSQAGYYNPNAMGNNNNNNNLNLPDTPYLSSTTPPPVSTGYNTNSYYDPPKDAADQQHHQQPGYAPYSGAPTPPQGQGLYPGAGGGYPQHGQYPQQVSELDTSNAPMGQQSNPAEMAGDTPARH</sequence>
<dbReference type="InterPro" id="IPR051694">
    <property type="entry name" value="Immunoregulatory_rcpt-like"/>
</dbReference>
<evidence type="ECO:0000256" key="3">
    <source>
        <dbReference type="ARBA" id="ARBA00022989"/>
    </source>
</evidence>
<dbReference type="PANTHER" id="PTHR15549">
    <property type="entry name" value="PAIRED IMMUNOGLOBULIN-LIKE TYPE 2 RECEPTOR"/>
    <property type="match status" value="1"/>
</dbReference>
<dbReference type="VEuPathDB" id="FungiDB:MYCTH_2301726"/>
<feature type="region of interest" description="Disordered" evidence="5">
    <location>
        <begin position="38"/>
        <end position="60"/>
    </location>
</feature>
<name>G2QA16_THET4</name>
<feature type="chain" id="PRO_5003435399" evidence="7">
    <location>
        <begin position="18"/>
        <end position="437"/>
    </location>
</feature>
<dbReference type="STRING" id="573729.G2QA16"/>
<dbReference type="KEGG" id="mtm:MYCTH_2301726"/>
<dbReference type="OrthoDB" id="5347452at2759"/>
<dbReference type="PANTHER" id="PTHR15549:SF30">
    <property type="entry name" value="MID2 DOMAIN-CONTAINING PROTEIN"/>
    <property type="match status" value="1"/>
</dbReference>
<dbReference type="RefSeq" id="XP_003661865.1">
    <property type="nucleotide sequence ID" value="XM_003661817.1"/>
</dbReference>
<evidence type="ECO:0000256" key="4">
    <source>
        <dbReference type="ARBA" id="ARBA00023136"/>
    </source>
</evidence>
<keyword evidence="7" id="KW-0732">Signal</keyword>
<evidence type="ECO:0000313" key="8">
    <source>
        <dbReference type="EMBL" id="AEO56620.1"/>
    </source>
</evidence>
<feature type="signal peptide" evidence="7">
    <location>
        <begin position="1"/>
        <end position="17"/>
    </location>
</feature>
<protein>
    <submittedName>
        <fullName evidence="8">Uncharacterized protein</fullName>
    </submittedName>
</protein>
<evidence type="ECO:0000313" key="9">
    <source>
        <dbReference type="Proteomes" id="UP000007322"/>
    </source>
</evidence>
<keyword evidence="3 6" id="KW-1133">Transmembrane helix</keyword>
<evidence type="ECO:0000256" key="2">
    <source>
        <dbReference type="ARBA" id="ARBA00022692"/>
    </source>
</evidence>
<dbReference type="Gene3D" id="1.20.5.510">
    <property type="entry name" value="Single helix bin"/>
    <property type="match status" value="1"/>
</dbReference>
<dbReference type="eggNOG" id="ENOG502QRH7">
    <property type="taxonomic scope" value="Eukaryota"/>
</dbReference>
<feature type="compositionally biased region" description="Polar residues" evidence="5">
    <location>
        <begin position="410"/>
        <end position="426"/>
    </location>
</feature>
<accession>G2QA16</accession>
<dbReference type="AlphaFoldDB" id="G2QA16"/>
<feature type="compositionally biased region" description="Low complexity" evidence="5">
    <location>
        <begin position="320"/>
        <end position="337"/>
    </location>
</feature>
<keyword evidence="4 6" id="KW-0472">Membrane</keyword>
<feature type="compositionally biased region" description="Basic and acidic residues" evidence="5">
    <location>
        <begin position="362"/>
        <end position="371"/>
    </location>
</feature>
<feature type="compositionally biased region" description="Gly residues" evidence="5">
    <location>
        <begin position="392"/>
        <end position="401"/>
    </location>
</feature>
<reference evidence="8 9" key="1">
    <citation type="journal article" date="2011" name="Nat. Biotechnol.">
        <title>Comparative genomic analysis of the thermophilic biomass-degrading fungi Myceliophthora thermophila and Thielavia terrestris.</title>
        <authorList>
            <person name="Berka R.M."/>
            <person name="Grigoriev I.V."/>
            <person name="Otillar R."/>
            <person name="Salamov A."/>
            <person name="Grimwood J."/>
            <person name="Reid I."/>
            <person name="Ishmael N."/>
            <person name="John T."/>
            <person name="Darmond C."/>
            <person name="Moisan M.-C."/>
            <person name="Henrissat B."/>
            <person name="Coutinho P.M."/>
            <person name="Lombard V."/>
            <person name="Natvig D.O."/>
            <person name="Lindquist E."/>
            <person name="Schmutz J."/>
            <person name="Lucas S."/>
            <person name="Harris P."/>
            <person name="Powlowski J."/>
            <person name="Bellemare A."/>
            <person name="Taylor D."/>
            <person name="Butler G."/>
            <person name="de Vries R.P."/>
            <person name="Allijn I.E."/>
            <person name="van den Brink J."/>
            <person name="Ushinsky S."/>
            <person name="Storms R."/>
            <person name="Powell A.J."/>
            <person name="Paulsen I.T."/>
            <person name="Elbourne L.D.H."/>
            <person name="Baker S.E."/>
            <person name="Magnuson J."/>
            <person name="LaBoissiere S."/>
            <person name="Clutterbuck A.J."/>
            <person name="Martinez D."/>
            <person name="Wogulis M."/>
            <person name="de Leon A.L."/>
            <person name="Rey M.W."/>
            <person name="Tsang A."/>
        </authorList>
    </citation>
    <scope>NUCLEOTIDE SEQUENCE [LARGE SCALE GENOMIC DNA]</scope>
    <source>
        <strain evidence="9">ATCC 42464 / BCRC 31852 / DSM 1799</strain>
    </source>
</reference>
<feature type="compositionally biased region" description="Low complexity" evidence="5">
    <location>
        <begin position="195"/>
        <end position="220"/>
    </location>
</feature>
<organism evidence="8 9">
    <name type="scientific">Thermothelomyces thermophilus (strain ATCC 42464 / BCRC 31852 / DSM 1799)</name>
    <name type="common">Sporotrichum thermophile</name>
    <dbReference type="NCBI Taxonomy" id="573729"/>
    <lineage>
        <taxon>Eukaryota</taxon>
        <taxon>Fungi</taxon>
        <taxon>Dikarya</taxon>
        <taxon>Ascomycota</taxon>
        <taxon>Pezizomycotina</taxon>
        <taxon>Sordariomycetes</taxon>
        <taxon>Sordariomycetidae</taxon>
        <taxon>Sordariales</taxon>
        <taxon>Chaetomiaceae</taxon>
        <taxon>Thermothelomyces</taxon>
    </lineage>
</organism>
<comment type="subcellular location">
    <subcellularLocation>
        <location evidence="1">Membrane</location>
        <topology evidence="1">Single-pass membrane protein</topology>
    </subcellularLocation>
</comment>
<feature type="region of interest" description="Disordered" evidence="5">
    <location>
        <begin position="320"/>
        <end position="437"/>
    </location>
</feature>
<dbReference type="GO" id="GO:0071944">
    <property type="term" value="C:cell periphery"/>
    <property type="evidence" value="ECO:0007669"/>
    <property type="project" value="UniProtKB-ARBA"/>
</dbReference>
<dbReference type="InParanoid" id="G2QA16"/>
<dbReference type="OMA" id="YEMAGPE"/>
<keyword evidence="2 6" id="KW-0812">Transmembrane</keyword>
<evidence type="ECO:0000256" key="7">
    <source>
        <dbReference type="SAM" id="SignalP"/>
    </source>
</evidence>
<evidence type="ECO:0000256" key="1">
    <source>
        <dbReference type="ARBA" id="ARBA00004167"/>
    </source>
</evidence>
<gene>
    <name evidence="8" type="ORF">MYCTH_2301726</name>
</gene>
<dbReference type="EMBL" id="CP003003">
    <property type="protein sequence ID" value="AEO56620.1"/>
    <property type="molecule type" value="Genomic_DNA"/>
</dbReference>
<dbReference type="Proteomes" id="UP000007322">
    <property type="component" value="Chromosome 2"/>
</dbReference>
<feature type="transmembrane region" description="Helical" evidence="6">
    <location>
        <begin position="246"/>
        <end position="270"/>
    </location>
</feature>
<keyword evidence="9" id="KW-1185">Reference proteome</keyword>
<proteinExistence type="predicted"/>
<feature type="region of interest" description="Disordered" evidence="5">
    <location>
        <begin position="190"/>
        <end position="242"/>
    </location>
</feature>
<dbReference type="HOGENOM" id="CLU_654135_0_0_1"/>